<dbReference type="PANTHER" id="PTHR48043">
    <property type="entry name" value="EG:EG0003.4 PROTEIN-RELATED"/>
    <property type="match status" value="1"/>
</dbReference>
<protein>
    <recommendedName>
        <fullName evidence="5">UDP-glucuronosyltransferase</fullName>
        <ecNumber evidence="5">2.4.1.17</ecNumber>
    </recommendedName>
</protein>
<dbReference type="Gene3D" id="3.40.50.2000">
    <property type="entry name" value="Glycogen Phosphorylase B"/>
    <property type="match status" value="2"/>
</dbReference>
<evidence type="ECO:0000256" key="1">
    <source>
        <dbReference type="ARBA" id="ARBA00009995"/>
    </source>
</evidence>
<evidence type="ECO:0000256" key="4">
    <source>
        <dbReference type="RuleBase" id="RU003718"/>
    </source>
</evidence>
<dbReference type="AlphaFoldDB" id="A0A6P6Y9Q9"/>
<proteinExistence type="inferred from homology"/>
<dbReference type="CDD" id="cd03784">
    <property type="entry name" value="GT1_Gtf-like"/>
    <property type="match status" value="1"/>
</dbReference>
<sequence length="437" mass="50189">MSSKQLTVLFVTLDGYGHLNSCIGVAEKLVERGHRVIFAMERAWAGKAKRYAGIEEIIFVDPNRDPTLGANEHWIKFMDDMKSTFGLSPMEAVKKMDPKLQQLFIDTMLNVDDEIKKVLDQAKPDVIVVDSYTTIPAVYKSGIPWVWLTSAHPLSCLPSDDLPPNGTDFPTNGDRKQWEEYMEVFLEKIMDLVTHFNKRMTEEFGLEPSMHGIHHESPYLNIYAYPKEMDYLDIRPLPQKWQSFDHFIRFTEKDESFKIPQEFLQKPLGKLIYVSMGSMGCADVKLMNRLITILAKSPNRFIFSLGPRKDQLMALPENIWGESFVPQTQILPKVDLVITHGGNNTVLESLYFGKPMIVSPLFGDQYNNSQRVTEMGYGAKINAYKCQPKQLHSLIEQLLNDNQMKERLAKISKRMQLSNSTEMVAITIEQLHYQKQN</sequence>
<dbReference type="EC" id="2.4.1.17" evidence="5"/>
<dbReference type="FunCoup" id="A0A6P6Y9Q9">
    <property type="interactions" value="289"/>
</dbReference>
<organism evidence="6 7">
    <name type="scientific">Dermatophagoides pteronyssinus</name>
    <name type="common">European house dust mite</name>
    <dbReference type="NCBI Taxonomy" id="6956"/>
    <lineage>
        <taxon>Eukaryota</taxon>
        <taxon>Metazoa</taxon>
        <taxon>Ecdysozoa</taxon>
        <taxon>Arthropoda</taxon>
        <taxon>Chelicerata</taxon>
        <taxon>Arachnida</taxon>
        <taxon>Acari</taxon>
        <taxon>Acariformes</taxon>
        <taxon>Sarcoptiformes</taxon>
        <taxon>Astigmata</taxon>
        <taxon>Psoroptidia</taxon>
        <taxon>Analgoidea</taxon>
        <taxon>Pyroglyphidae</taxon>
        <taxon>Dermatophagoidinae</taxon>
        <taxon>Dermatophagoides</taxon>
    </lineage>
</organism>
<comment type="catalytic activity">
    <reaction evidence="5">
        <text>glucuronate acceptor + UDP-alpha-D-glucuronate = acceptor beta-D-glucuronoside + UDP + H(+)</text>
        <dbReference type="Rhea" id="RHEA:21032"/>
        <dbReference type="ChEBI" id="CHEBI:15378"/>
        <dbReference type="ChEBI" id="CHEBI:58052"/>
        <dbReference type="ChEBI" id="CHEBI:58223"/>
        <dbReference type="ChEBI" id="CHEBI:132367"/>
        <dbReference type="ChEBI" id="CHEBI:132368"/>
        <dbReference type="EC" id="2.4.1.17"/>
    </reaction>
</comment>
<comment type="subcellular location">
    <subcellularLocation>
        <location evidence="5">Membrane</location>
        <topology evidence="5">Single-pass membrane protein</topology>
    </subcellularLocation>
</comment>
<dbReference type="OMA" id="ATERFKC"/>
<keyword evidence="2 4" id="KW-0328">Glycosyltransferase</keyword>
<evidence type="ECO:0000313" key="7">
    <source>
        <dbReference type="RefSeq" id="XP_027202040.1"/>
    </source>
</evidence>
<dbReference type="InterPro" id="IPR035595">
    <property type="entry name" value="UDP_glycos_trans_CS"/>
</dbReference>
<name>A0A6P6Y9Q9_DERPT</name>
<dbReference type="Pfam" id="PF00201">
    <property type="entry name" value="UDPGT"/>
    <property type="match status" value="1"/>
</dbReference>
<evidence type="ECO:0000256" key="5">
    <source>
        <dbReference type="RuleBase" id="RU362059"/>
    </source>
</evidence>
<evidence type="ECO:0000313" key="6">
    <source>
        <dbReference type="Proteomes" id="UP000515146"/>
    </source>
</evidence>
<dbReference type="InterPro" id="IPR002213">
    <property type="entry name" value="UDP_glucos_trans"/>
</dbReference>
<gene>
    <name evidence="7" type="primary">LOC113795995</name>
</gene>
<dbReference type="KEGG" id="dpte:113795995"/>
<comment type="similarity">
    <text evidence="1 4">Belongs to the UDP-glycosyltransferase family.</text>
</comment>
<dbReference type="RefSeq" id="XP_027202040.1">
    <property type="nucleotide sequence ID" value="XM_027346239.1"/>
</dbReference>
<evidence type="ECO:0000256" key="3">
    <source>
        <dbReference type="ARBA" id="ARBA00022679"/>
    </source>
</evidence>
<dbReference type="GO" id="GO:0015020">
    <property type="term" value="F:glucuronosyltransferase activity"/>
    <property type="evidence" value="ECO:0007669"/>
    <property type="project" value="UniProtKB-EC"/>
</dbReference>
<dbReference type="Proteomes" id="UP000515146">
    <property type="component" value="Unplaced"/>
</dbReference>
<keyword evidence="3 4" id="KW-0808">Transferase</keyword>
<reference evidence="7" key="1">
    <citation type="submission" date="2025-08" db="UniProtKB">
        <authorList>
            <consortium name="RefSeq"/>
        </authorList>
    </citation>
    <scope>IDENTIFICATION</scope>
    <source>
        <strain evidence="7">Airmid</strain>
    </source>
</reference>
<keyword evidence="6" id="KW-1185">Reference proteome</keyword>
<dbReference type="PANTHER" id="PTHR48043:SF145">
    <property type="entry name" value="FI06409P-RELATED"/>
    <property type="match status" value="1"/>
</dbReference>
<dbReference type="InterPro" id="IPR050271">
    <property type="entry name" value="UDP-glycosyltransferase"/>
</dbReference>
<dbReference type="PROSITE" id="PS00375">
    <property type="entry name" value="UDPGT"/>
    <property type="match status" value="1"/>
</dbReference>
<dbReference type="GO" id="GO:0016020">
    <property type="term" value="C:membrane"/>
    <property type="evidence" value="ECO:0007669"/>
    <property type="project" value="UniProtKB-SubCell"/>
</dbReference>
<accession>A0A6P6Y9Q9</accession>
<evidence type="ECO:0000256" key="2">
    <source>
        <dbReference type="ARBA" id="ARBA00022676"/>
    </source>
</evidence>
<dbReference type="OrthoDB" id="6504522at2759"/>
<dbReference type="SUPFAM" id="SSF53756">
    <property type="entry name" value="UDP-Glycosyltransferase/glycogen phosphorylase"/>
    <property type="match status" value="1"/>
</dbReference>
<dbReference type="InParanoid" id="A0A6P6Y9Q9"/>